<dbReference type="AlphaFoldDB" id="A0AA95L2E4"/>
<dbReference type="PANTHER" id="PTHR12304:SF4">
    <property type="entry name" value="URIDINE NUCLEOSIDASE"/>
    <property type="match status" value="1"/>
</dbReference>
<keyword evidence="2" id="KW-0326">Glycosidase</keyword>
<dbReference type="KEGG" id="pwn:QNH46_02305"/>
<sequence length="304" mass="32264">MKPVIMDVDTGIDDALAIAYAARSPELELIALTTCFGNISAQEATRNSLYVLEKLGKSIPVYEGAELPVSGSLKKAYARHIHGQDGLGNTLREEPQGHKAELAAADYIIRQVKERPQEMTIIAVGPLTNLALAIEKAPDIIPLIGEVVVMGGAVTVPGNVTPYGEANIVADPEAAAAVFASGVRLTLVGLDVTMQTLLSSGPLQKWRRSGGELGGWLAEMTEFYIGAYEARFPGIGGCGLHDPLAVGVAIDRSFVSSERMRVAVVTEGEAAGQTVGSVEGEPRIEVCTKVDADRFLQHFLSRVI</sequence>
<evidence type="ECO:0000256" key="1">
    <source>
        <dbReference type="ARBA" id="ARBA00022801"/>
    </source>
</evidence>
<evidence type="ECO:0000313" key="5">
    <source>
        <dbReference type="Proteomes" id="UP001177943"/>
    </source>
</evidence>
<dbReference type="GO" id="GO:0008477">
    <property type="term" value="F:purine nucleosidase activity"/>
    <property type="evidence" value="ECO:0007669"/>
    <property type="project" value="TreeGrafter"/>
</dbReference>
<dbReference type="PANTHER" id="PTHR12304">
    <property type="entry name" value="INOSINE-URIDINE PREFERRING NUCLEOSIDE HYDROLASE"/>
    <property type="match status" value="1"/>
</dbReference>
<dbReference type="CDD" id="cd02650">
    <property type="entry name" value="nuc_hydro_CaPnhB"/>
    <property type="match status" value="1"/>
</dbReference>
<dbReference type="GO" id="GO:0006152">
    <property type="term" value="P:purine nucleoside catabolic process"/>
    <property type="evidence" value="ECO:0007669"/>
    <property type="project" value="TreeGrafter"/>
</dbReference>
<dbReference type="SUPFAM" id="SSF53590">
    <property type="entry name" value="Nucleoside hydrolase"/>
    <property type="match status" value="1"/>
</dbReference>
<dbReference type="EMBL" id="CP126084">
    <property type="protein sequence ID" value="WHX49542.1"/>
    <property type="molecule type" value="Genomic_DNA"/>
</dbReference>
<keyword evidence="1 4" id="KW-0378">Hydrolase</keyword>
<evidence type="ECO:0000256" key="2">
    <source>
        <dbReference type="ARBA" id="ARBA00023295"/>
    </source>
</evidence>
<evidence type="ECO:0000259" key="3">
    <source>
        <dbReference type="Pfam" id="PF01156"/>
    </source>
</evidence>
<evidence type="ECO:0000313" key="4">
    <source>
        <dbReference type="EMBL" id="WHX49542.1"/>
    </source>
</evidence>
<dbReference type="Proteomes" id="UP001177943">
    <property type="component" value="Chromosome"/>
</dbReference>
<gene>
    <name evidence="4" type="ORF">QNH46_02305</name>
</gene>
<dbReference type="Pfam" id="PF01156">
    <property type="entry name" value="IU_nuc_hydro"/>
    <property type="match status" value="1"/>
</dbReference>
<organism evidence="4 5">
    <name type="scientific">Paenibacillus woosongensis</name>
    <dbReference type="NCBI Taxonomy" id="307580"/>
    <lineage>
        <taxon>Bacteria</taxon>
        <taxon>Bacillati</taxon>
        <taxon>Bacillota</taxon>
        <taxon>Bacilli</taxon>
        <taxon>Bacillales</taxon>
        <taxon>Paenibacillaceae</taxon>
        <taxon>Paenibacillus</taxon>
    </lineage>
</organism>
<dbReference type="RefSeq" id="WP_283926740.1">
    <property type="nucleotide sequence ID" value="NZ_CP126084.1"/>
</dbReference>
<dbReference type="GO" id="GO:0005829">
    <property type="term" value="C:cytosol"/>
    <property type="evidence" value="ECO:0007669"/>
    <property type="project" value="TreeGrafter"/>
</dbReference>
<dbReference type="InterPro" id="IPR023186">
    <property type="entry name" value="IUNH"/>
</dbReference>
<dbReference type="InterPro" id="IPR036452">
    <property type="entry name" value="Ribo_hydro-like"/>
</dbReference>
<reference evidence="4" key="1">
    <citation type="submission" date="2023-05" db="EMBL/GenBank/DDBJ databases">
        <title>Comparative genomics of Bacillaceae isolates and their secondary metabolite potential.</title>
        <authorList>
            <person name="Song L."/>
            <person name="Nielsen L.J."/>
            <person name="Mohite O."/>
            <person name="Xu X."/>
            <person name="Weber T."/>
            <person name="Kovacs A.T."/>
        </authorList>
    </citation>
    <scope>NUCLEOTIDE SEQUENCE</scope>
    <source>
        <strain evidence="4">B2_4</strain>
    </source>
</reference>
<dbReference type="InterPro" id="IPR001910">
    <property type="entry name" value="Inosine/uridine_hydrolase_dom"/>
</dbReference>
<feature type="domain" description="Inosine/uridine-preferring nucleoside hydrolase" evidence="3">
    <location>
        <begin position="4"/>
        <end position="297"/>
    </location>
</feature>
<name>A0AA95L2E4_9BACL</name>
<accession>A0AA95L2E4</accession>
<dbReference type="Gene3D" id="3.90.245.10">
    <property type="entry name" value="Ribonucleoside hydrolase-like"/>
    <property type="match status" value="1"/>
</dbReference>
<protein>
    <submittedName>
        <fullName evidence="4">Nucleoside hydrolase</fullName>
    </submittedName>
</protein>
<proteinExistence type="predicted"/>